<dbReference type="AlphaFoldDB" id="A0A9E6ZQT4"/>
<name>A0A9E6ZQT4_9FLAO</name>
<dbReference type="RefSeq" id="WP_255842359.1">
    <property type="nucleotide sequence ID" value="NZ_CP094358.1"/>
</dbReference>
<dbReference type="Proteomes" id="UP000831290">
    <property type="component" value="Chromosome"/>
</dbReference>
<dbReference type="EMBL" id="CP094358">
    <property type="protein sequence ID" value="UOB17088.1"/>
    <property type="molecule type" value="Genomic_DNA"/>
</dbReference>
<organism evidence="1 2">
    <name type="scientific">Abyssalbus ytuae</name>
    <dbReference type="NCBI Taxonomy" id="2926907"/>
    <lineage>
        <taxon>Bacteria</taxon>
        <taxon>Pseudomonadati</taxon>
        <taxon>Bacteroidota</taxon>
        <taxon>Flavobacteriia</taxon>
        <taxon>Flavobacteriales</taxon>
        <taxon>Flavobacteriaceae</taxon>
        <taxon>Abyssalbus</taxon>
    </lineage>
</organism>
<evidence type="ECO:0000313" key="2">
    <source>
        <dbReference type="Proteomes" id="UP000831290"/>
    </source>
</evidence>
<sequence length="159" mass="18566">MNFYLSVKKIKLTILAVFTLLVLFSCEALKTAPYDQYSYQKSIDIKIDSSRLMDEATTSYSSHSEEIDKLLIDMEKMVEYEKNKPNNEITYAMWKLISDENKNLLGGFFKRWEEKETLSQAFVIEAKSQVMEAMDMLIQYEGKKDKDAMSKLLQIINNQ</sequence>
<protein>
    <submittedName>
        <fullName evidence="1">Uncharacterized protein</fullName>
    </submittedName>
</protein>
<reference evidence="1" key="1">
    <citation type="submission" date="2022-03" db="EMBL/GenBank/DDBJ databases">
        <title>Description of Abyssus ytuae gen. nov., sp. nov., a novel member of the family Flavobacteriaceae isolated from the sediment of Mariana Trench.</title>
        <authorList>
            <person name="Zhang J."/>
            <person name="Xu X."/>
        </authorList>
    </citation>
    <scope>NUCLEOTIDE SEQUENCE</scope>
    <source>
        <strain evidence="1">MT3330</strain>
    </source>
</reference>
<proteinExistence type="predicted"/>
<evidence type="ECO:0000313" key="1">
    <source>
        <dbReference type="EMBL" id="UOB17088.1"/>
    </source>
</evidence>
<keyword evidence="2" id="KW-1185">Reference proteome</keyword>
<accession>A0A9E6ZQT4</accession>
<gene>
    <name evidence="1" type="ORF">MQE35_15275</name>
</gene>
<dbReference type="KEGG" id="fbm:MQE35_15275"/>